<keyword evidence="1" id="KW-1133">Transmembrane helix</keyword>
<gene>
    <name evidence="2" type="ORF">LCGC14_2702510</name>
</gene>
<reference evidence="2" key="1">
    <citation type="journal article" date="2015" name="Nature">
        <title>Complex archaea that bridge the gap between prokaryotes and eukaryotes.</title>
        <authorList>
            <person name="Spang A."/>
            <person name="Saw J.H."/>
            <person name="Jorgensen S.L."/>
            <person name="Zaremba-Niedzwiedzka K."/>
            <person name="Martijn J."/>
            <person name="Lind A.E."/>
            <person name="van Eijk R."/>
            <person name="Schleper C."/>
            <person name="Guy L."/>
            <person name="Ettema T.J."/>
        </authorList>
    </citation>
    <scope>NUCLEOTIDE SEQUENCE</scope>
</reference>
<keyword evidence="1" id="KW-0472">Membrane</keyword>
<feature type="transmembrane region" description="Helical" evidence="1">
    <location>
        <begin position="120"/>
        <end position="140"/>
    </location>
</feature>
<feature type="non-terminal residue" evidence="2">
    <location>
        <position position="1"/>
    </location>
</feature>
<evidence type="ECO:0000256" key="1">
    <source>
        <dbReference type="SAM" id="Phobius"/>
    </source>
</evidence>
<protein>
    <submittedName>
        <fullName evidence="2">Uncharacterized protein</fullName>
    </submittedName>
</protein>
<proteinExistence type="predicted"/>
<feature type="transmembrane region" description="Helical" evidence="1">
    <location>
        <begin position="160"/>
        <end position="177"/>
    </location>
</feature>
<name>A0A0F8ZF93_9ZZZZ</name>
<dbReference type="AlphaFoldDB" id="A0A0F8ZF93"/>
<sequence>EKPVMDILGIVTSLFGGGLTGLIGGGTEKIFAYKAKKLAIEENREKYAHEVNMKRADAEIMAQEWAARTKVADIEAVAKVDVADAKAFSASFNEPVRYSQGDLTKKQNWLMVVLDTIRGLVRPGLTLYLCAITTVLYLRARSLVPSEVSVDQALGMVDSITNTILYLTTTCVLWWFGTRNKKPQK</sequence>
<accession>A0A0F8ZF93</accession>
<comment type="caution">
    <text evidence="2">The sequence shown here is derived from an EMBL/GenBank/DDBJ whole genome shotgun (WGS) entry which is preliminary data.</text>
</comment>
<dbReference type="EMBL" id="LAZR01048195">
    <property type="protein sequence ID" value="KKK92477.1"/>
    <property type="molecule type" value="Genomic_DNA"/>
</dbReference>
<evidence type="ECO:0000313" key="2">
    <source>
        <dbReference type="EMBL" id="KKK92477.1"/>
    </source>
</evidence>
<keyword evidence="1" id="KW-0812">Transmembrane</keyword>
<organism evidence="2">
    <name type="scientific">marine sediment metagenome</name>
    <dbReference type="NCBI Taxonomy" id="412755"/>
    <lineage>
        <taxon>unclassified sequences</taxon>
        <taxon>metagenomes</taxon>
        <taxon>ecological metagenomes</taxon>
    </lineage>
</organism>